<evidence type="ECO:0000256" key="1">
    <source>
        <dbReference type="ARBA" id="ARBA00023172"/>
    </source>
</evidence>
<gene>
    <name evidence="2" type="ORF">WKW79_32950</name>
</gene>
<dbReference type="RefSeq" id="WP_340339453.1">
    <property type="nucleotide sequence ID" value="NZ_JBBKZS010000028.1"/>
</dbReference>
<protein>
    <recommendedName>
        <fullName evidence="4">Tyr recombinase domain-containing protein</fullName>
    </recommendedName>
</protein>
<evidence type="ECO:0000313" key="3">
    <source>
        <dbReference type="Proteomes" id="UP001367030"/>
    </source>
</evidence>
<keyword evidence="1" id="KW-0233">DNA recombination</keyword>
<dbReference type="SUPFAM" id="SSF56349">
    <property type="entry name" value="DNA breaking-rejoining enzymes"/>
    <property type="match status" value="1"/>
</dbReference>
<name>A0ABU8XK93_9BURK</name>
<reference evidence="2 3" key="1">
    <citation type="submission" date="2024-03" db="EMBL/GenBank/DDBJ databases">
        <title>Novel species of the genus Variovorax.</title>
        <authorList>
            <person name="Liu Q."/>
            <person name="Xin Y.-H."/>
        </authorList>
    </citation>
    <scope>NUCLEOTIDE SEQUENCE [LARGE SCALE GENOMIC DNA]</scope>
    <source>
        <strain evidence="2 3">KACC 18901</strain>
    </source>
</reference>
<accession>A0ABU8XK93</accession>
<keyword evidence="3" id="KW-1185">Reference proteome</keyword>
<dbReference type="Gene3D" id="1.10.443.10">
    <property type="entry name" value="Intergrase catalytic core"/>
    <property type="match status" value="1"/>
</dbReference>
<dbReference type="Proteomes" id="UP001367030">
    <property type="component" value="Unassembled WGS sequence"/>
</dbReference>
<evidence type="ECO:0000313" key="2">
    <source>
        <dbReference type="EMBL" id="MEJ8859414.1"/>
    </source>
</evidence>
<sequence>MQVGPDLVRWGNQLDRLPDRARARVDWQDTSRLFPTRRPPEQAARARKRSVAARVGHCDETLRGKRDRALLLFAWATGGRRRSEPAGATLENLWRVDANSYVHALTHSKINQSGQGRPEDIKLLVEVAALTMRAWLAASGIKRRRT</sequence>
<dbReference type="InterPro" id="IPR013762">
    <property type="entry name" value="Integrase-like_cat_sf"/>
</dbReference>
<organism evidence="2 3">
    <name type="scientific">Variovorax robiniae</name>
    <dbReference type="NCBI Taxonomy" id="1836199"/>
    <lineage>
        <taxon>Bacteria</taxon>
        <taxon>Pseudomonadati</taxon>
        <taxon>Pseudomonadota</taxon>
        <taxon>Betaproteobacteria</taxon>
        <taxon>Burkholderiales</taxon>
        <taxon>Comamonadaceae</taxon>
        <taxon>Variovorax</taxon>
    </lineage>
</organism>
<dbReference type="EMBL" id="JBBKZS010000028">
    <property type="protein sequence ID" value="MEJ8859414.1"/>
    <property type="molecule type" value="Genomic_DNA"/>
</dbReference>
<evidence type="ECO:0008006" key="4">
    <source>
        <dbReference type="Google" id="ProtNLM"/>
    </source>
</evidence>
<comment type="caution">
    <text evidence="2">The sequence shown here is derived from an EMBL/GenBank/DDBJ whole genome shotgun (WGS) entry which is preliminary data.</text>
</comment>
<proteinExistence type="predicted"/>
<dbReference type="InterPro" id="IPR011010">
    <property type="entry name" value="DNA_brk_join_enz"/>
</dbReference>